<sequence length="282" mass="28907">MGLETVTYISDLNPLWPLGTLPDRKSEGDNHLRNIKSSLLNTFSAITGAVTATHVEINYLSGVTSNVQVQLNAKAPTASPTFTGTVVLPAATSIGTVTAAEILALSGVSSAIQTQLNGKGAIAGQTWTGAHNFTGATVTVPTATAGDATNNAASTAFVASTAFAAALPGQTGNAGKFVYTDGSAASWRFPYLKPVSVTGTSQTAVAGNAYRLQNVAATTLTLPASPSDGDVVGVYAVNLLQTNVIARNGQSICGLAEDMTIDTPYFPIVLEFRTGYGWGFVA</sequence>
<organism evidence="1 4">
    <name type="scientific">Acidovorax delafieldii</name>
    <name type="common">Pseudomonas delafieldii</name>
    <dbReference type="NCBI Taxonomy" id="47920"/>
    <lineage>
        <taxon>Bacteria</taxon>
        <taxon>Pseudomonadati</taxon>
        <taxon>Pseudomonadota</taxon>
        <taxon>Betaproteobacteria</taxon>
        <taxon>Burkholderiales</taxon>
        <taxon>Comamonadaceae</taxon>
        <taxon>Acidovorax</taxon>
    </lineage>
</organism>
<name>A0AAJ2F2P9_ACIDE</name>
<dbReference type="AlphaFoldDB" id="A0AAJ2F2P9"/>
<dbReference type="Proteomes" id="UP001253458">
    <property type="component" value="Unassembled WGS sequence"/>
</dbReference>
<gene>
    <name evidence="1" type="ORF">J2W88_003921</name>
    <name evidence="2" type="ORF">J2W93_002170</name>
</gene>
<keyword evidence="3" id="KW-1185">Reference proteome</keyword>
<evidence type="ECO:0000313" key="2">
    <source>
        <dbReference type="EMBL" id="MDR6837332.1"/>
    </source>
</evidence>
<evidence type="ECO:0000313" key="3">
    <source>
        <dbReference type="Proteomes" id="UP001249076"/>
    </source>
</evidence>
<evidence type="ECO:0000313" key="1">
    <source>
        <dbReference type="EMBL" id="MDR6768617.1"/>
    </source>
</evidence>
<dbReference type="Proteomes" id="UP001249076">
    <property type="component" value="Unassembled WGS sequence"/>
</dbReference>
<dbReference type="EMBL" id="JAVDTL010000006">
    <property type="protein sequence ID" value="MDR6768617.1"/>
    <property type="molecule type" value="Genomic_DNA"/>
</dbReference>
<accession>A0AAJ2F2P9</accession>
<protein>
    <submittedName>
        <fullName evidence="1">Uncharacterized protein</fullName>
    </submittedName>
</protein>
<evidence type="ECO:0000313" key="4">
    <source>
        <dbReference type="Proteomes" id="UP001253458"/>
    </source>
</evidence>
<proteinExistence type="predicted"/>
<comment type="caution">
    <text evidence="1">The sequence shown here is derived from an EMBL/GenBank/DDBJ whole genome shotgun (WGS) entry which is preliminary data.</text>
</comment>
<dbReference type="EMBL" id="JAVDTS010000003">
    <property type="protein sequence ID" value="MDR6837332.1"/>
    <property type="molecule type" value="Genomic_DNA"/>
</dbReference>
<dbReference type="RefSeq" id="WP_209818805.1">
    <property type="nucleotide sequence ID" value="NZ_JAVDTL010000006.1"/>
</dbReference>
<reference evidence="1 3" key="1">
    <citation type="submission" date="2023-07" db="EMBL/GenBank/DDBJ databases">
        <title>Sorghum-associated microbial communities from plants grown in Nebraska, USA.</title>
        <authorList>
            <person name="Schachtman D."/>
        </authorList>
    </citation>
    <scope>NUCLEOTIDE SEQUENCE</scope>
    <source>
        <strain evidence="2 3">BE105</strain>
        <strain evidence="1">BE69</strain>
    </source>
</reference>